<feature type="transmembrane region" description="Helical" evidence="1">
    <location>
        <begin position="75"/>
        <end position="100"/>
    </location>
</feature>
<dbReference type="GO" id="GO:0016020">
    <property type="term" value="C:membrane"/>
    <property type="evidence" value="ECO:0007669"/>
    <property type="project" value="TreeGrafter"/>
</dbReference>
<dbReference type="EMBL" id="QVES01000017">
    <property type="protein sequence ID" value="RGB83190.1"/>
    <property type="molecule type" value="Genomic_DNA"/>
</dbReference>
<accession>A0A3E2TUA0</accession>
<gene>
    <name evidence="3" type="ORF">DWZ25_12420</name>
</gene>
<evidence type="ECO:0000259" key="2">
    <source>
        <dbReference type="Pfam" id="PF01757"/>
    </source>
</evidence>
<dbReference type="InterPro" id="IPR002656">
    <property type="entry name" value="Acyl_transf_3_dom"/>
</dbReference>
<dbReference type="Proteomes" id="UP000260782">
    <property type="component" value="Unassembled WGS sequence"/>
</dbReference>
<evidence type="ECO:0000256" key="1">
    <source>
        <dbReference type="SAM" id="Phobius"/>
    </source>
</evidence>
<protein>
    <submittedName>
        <fullName evidence="3">Acyltransferase</fullName>
    </submittedName>
</protein>
<comment type="caution">
    <text evidence="3">The sequence shown here is derived from an EMBL/GenBank/DDBJ whole genome shotgun (WGS) entry which is preliminary data.</text>
</comment>
<keyword evidence="1" id="KW-0812">Transmembrane</keyword>
<dbReference type="PANTHER" id="PTHR23028">
    <property type="entry name" value="ACETYLTRANSFERASE"/>
    <property type="match status" value="1"/>
</dbReference>
<evidence type="ECO:0000313" key="4">
    <source>
        <dbReference type="Proteomes" id="UP000260782"/>
    </source>
</evidence>
<feature type="transmembrane region" description="Helical" evidence="1">
    <location>
        <begin position="107"/>
        <end position="126"/>
    </location>
</feature>
<dbReference type="PANTHER" id="PTHR23028:SF53">
    <property type="entry name" value="ACYL_TRANSF_3 DOMAIN-CONTAINING PROTEIN"/>
    <property type="match status" value="1"/>
</dbReference>
<feature type="transmembrane region" description="Helical" evidence="1">
    <location>
        <begin position="35"/>
        <end position="55"/>
    </location>
</feature>
<dbReference type="Pfam" id="PF01757">
    <property type="entry name" value="Acyl_transf_3"/>
    <property type="match status" value="1"/>
</dbReference>
<feature type="transmembrane region" description="Helical" evidence="1">
    <location>
        <begin position="138"/>
        <end position="155"/>
    </location>
</feature>
<feature type="transmembrane region" description="Helical" evidence="1">
    <location>
        <begin position="167"/>
        <end position="185"/>
    </location>
</feature>
<keyword evidence="1" id="KW-1133">Transmembrane helix</keyword>
<organism evidence="3 4">
    <name type="scientific">Faecalibacterium prausnitzii</name>
    <dbReference type="NCBI Taxonomy" id="853"/>
    <lineage>
        <taxon>Bacteria</taxon>
        <taxon>Bacillati</taxon>
        <taxon>Bacillota</taxon>
        <taxon>Clostridia</taxon>
        <taxon>Eubacteriales</taxon>
        <taxon>Oscillospiraceae</taxon>
        <taxon>Faecalibacterium</taxon>
    </lineage>
</organism>
<dbReference type="GO" id="GO:0000271">
    <property type="term" value="P:polysaccharide biosynthetic process"/>
    <property type="evidence" value="ECO:0007669"/>
    <property type="project" value="TreeGrafter"/>
</dbReference>
<feature type="transmembrane region" description="Helical" evidence="1">
    <location>
        <begin position="257"/>
        <end position="278"/>
    </location>
</feature>
<feature type="domain" description="Acyltransferase 3" evidence="2">
    <location>
        <begin position="1"/>
        <end position="273"/>
    </location>
</feature>
<dbReference type="InterPro" id="IPR050879">
    <property type="entry name" value="Acyltransferase_3"/>
</dbReference>
<evidence type="ECO:0000313" key="3">
    <source>
        <dbReference type="EMBL" id="RGB83190.1"/>
    </source>
</evidence>
<sequence length="289" mass="33593">MIISGFGMCNGYYQKLKTGTYSIDAFYSKRYKRTVPFFALLILLNCVIEFTPKTVCEGLMEITMLFGFLPNNTLSTIGVAWTLGAIFAFYIIFPFIVFLLYSPKRGIVSFVISLVITYMCQCYFMTERFVTENFVMRHSFLYCLPYFLIGGIVYLYKDEIERFVNQFKVISFCVVLALTVGYYITPDVINSINIVVIKTLILYTGWLGLALGYDNRLMNNKFTNYISNLSMEMYLSHMVVFRIVEKIGIMERIESPVIRYMTTYLLLVMLLVMGLTIYRKAINKLDELR</sequence>
<keyword evidence="1" id="KW-0472">Membrane</keyword>
<feature type="transmembrane region" description="Helical" evidence="1">
    <location>
        <begin position="191"/>
        <end position="213"/>
    </location>
</feature>
<dbReference type="GO" id="GO:0016747">
    <property type="term" value="F:acyltransferase activity, transferring groups other than amino-acyl groups"/>
    <property type="evidence" value="ECO:0007669"/>
    <property type="project" value="InterPro"/>
</dbReference>
<reference evidence="3 4" key="1">
    <citation type="submission" date="2018-08" db="EMBL/GenBank/DDBJ databases">
        <title>A genome reference for cultivated species of the human gut microbiota.</title>
        <authorList>
            <person name="Zou Y."/>
            <person name="Xue W."/>
            <person name="Luo G."/>
        </authorList>
    </citation>
    <scope>NUCLEOTIDE SEQUENCE [LARGE SCALE GENOMIC DNA]</scope>
    <source>
        <strain evidence="3 4">AF31-14AC</strain>
    </source>
</reference>
<dbReference type="AlphaFoldDB" id="A0A3E2TUA0"/>
<name>A0A3E2TUA0_9FIRM</name>
<proteinExistence type="predicted"/>
<keyword evidence="3" id="KW-0808">Transferase</keyword>
<keyword evidence="3" id="KW-0012">Acyltransferase</keyword>